<dbReference type="KEGG" id="atr:18436943"/>
<dbReference type="Gramene" id="ERN08807">
    <property type="protein sequence ID" value="ERN08807"/>
    <property type="gene ID" value="AMTR_s00017p00257160"/>
</dbReference>
<dbReference type="OrthoDB" id="10064100at2759"/>
<dbReference type="InterPro" id="IPR045210">
    <property type="entry name" value="RING-Ubox_PUB"/>
</dbReference>
<dbReference type="AlphaFoldDB" id="W1PFP8"/>
<protein>
    <recommendedName>
        <fullName evidence="5 6">U-box domain-containing protein</fullName>
        <ecNumber evidence="5">2.3.2.27</ecNumber>
    </recommendedName>
    <alternativeName>
        <fullName evidence="5">RING-type E3 ubiquitin transferase PUB</fullName>
    </alternativeName>
</protein>
<evidence type="ECO:0000256" key="3">
    <source>
        <dbReference type="ARBA" id="ARBA00022679"/>
    </source>
</evidence>
<comment type="function">
    <text evidence="5">Functions as an E3 ubiquitin ligase.</text>
</comment>
<dbReference type="Gene3D" id="3.30.40.10">
    <property type="entry name" value="Zinc/RING finger domain, C3HC4 (zinc finger)"/>
    <property type="match status" value="1"/>
</dbReference>
<dbReference type="EC" id="2.3.2.27" evidence="5"/>
<dbReference type="GO" id="GO:0061630">
    <property type="term" value="F:ubiquitin protein ligase activity"/>
    <property type="evidence" value="ECO:0007669"/>
    <property type="project" value="UniProtKB-UniRule"/>
</dbReference>
<keyword evidence="4 5" id="KW-0833">Ubl conjugation pathway</keyword>
<evidence type="ECO:0000256" key="4">
    <source>
        <dbReference type="ARBA" id="ARBA00022786"/>
    </source>
</evidence>
<feature type="domain" description="U-box" evidence="6">
    <location>
        <begin position="2"/>
        <end position="76"/>
    </location>
</feature>
<dbReference type="SUPFAM" id="SSF57850">
    <property type="entry name" value="RING/U-box"/>
    <property type="match status" value="1"/>
</dbReference>
<dbReference type="InterPro" id="IPR058678">
    <property type="entry name" value="ARM_PUB"/>
</dbReference>
<dbReference type="EMBL" id="KI393256">
    <property type="protein sequence ID" value="ERN08807.1"/>
    <property type="molecule type" value="Genomic_DNA"/>
</dbReference>
<dbReference type="Pfam" id="PF04564">
    <property type="entry name" value="U-box"/>
    <property type="match status" value="1"/>
</dbReference>
<evidence type="ECO:0000313" key="8">
    <source>
        <dbReference type="Proteomes" id="UP000017836"/>
    </source>
</evidence>
<dbReference type="SUPFAM" id="SSF48371">
    <property type="entry name" value="ARM repeat"/>
    <property type="match status" value="1"/>
</dbReference>
<keyword evidence="8" id="KW-1185">Reference proteome</keyword>
<proteinExistence type="predicted"/>
<dbReference type="eggNOG" id="ENOG502QWES">
    <property type="taxonomic scope" value="Eukaryota"/>
</dbReference>
<dbReference type="FunFam" id="3.30.40.10:FF:000442">
    <property type="entry name" value="RING-type E3 ubiquitin transferase"/>
    <property type="match status" value="1"/>
</dbReference>
<keyword evidence="3 5" id="KW-0808">Transferase</keyword>
<comment type="catalytic activity">
    <reaction evidence="1 5">
        <text>S-ubiquitinyl-[E2 ubiquitin-conjugating enzyme]-L-cysteine + [acceptor protein]-L-lysine = [E2 ubiquitin-conjugating enzyme]-L-cysteine + N(6)-ubiquitinyl-[acceptor protein]-L-lysine.</text>
        <dbReference type="EC" id="2.3.2.27"/>
    </reaction>
</comment>
<evidence type="ECO:0000256" key="1">
    <source>
        <dbReference type="ARBA" id="ARBA00000900"/>
    </source>
</evidence>
<name>W1PFP8_AMBTC</name>
<sequence length="400" mass="44275">MSIPHLFRCPISLDLLTDPVILSTGQTYDRASIEKWLSYGNQTCPVTMQKLHDFSMIPNHTLRQLIDRWLLCELKNPGSIARDSSLESLKQILESQQPPTLELMQKIRSLSAESDENRVSMVQMGYLPLLLKIMFTDHSMKYFLSIENSCIAEEALDAVLNLLPNSQLGPLLLLREASAMNALLVLLKGGTMKIKISICQLMVAISSSHDLKELCYEIGQNQVILQGLISVMQHSHHVGALNAGIRALSSLALSLTTVEITIEAGIIDSLVECVMQADKSNVSLALAAIEHLSRIESGKKVLRENPLAIRVLVKLVFRVSDHEGSENAIGCLLVICEESLSAQEVAINEGILTQLLLLLQSQCNSRAKTKARVLLKLLRSKRVVEPCMFGSSHPRLIPWS</sequence>
<dbReference type="PANTHER" id="PTHR22849">
    <property type="entry name" value="WDSAM1 PROTEIN"/>
    <property type="match status" value="1"/>
</dbReference>
<dbReference type="Proteomes" id="UP000017836">
    <property type="component" value="Unassembled WGS sequence"/>
</dbReference>
<dbReference type="GO" id="GO:0016567">
    <property type="term" value="P:protein ubiquitination"/>
    <property type="evidence" value="ECO:0007669"/>
    <property type="project" value="UniProtKB-UniRule"/>
</dbReference>
<evidence type="ECO:0000256" key="2">
    <source>
        <dbReference type="ARBA" id="ARBA00004906"/>
    </source>
</evidence>
<dbReference type="InterPro" id="IPR011989">
    <property type="entry name" value="ARM-like"/>
</dbReference>
<organism evidence="7 8">
    <name type="scientific">Amborella trichopoda</name>
    <dbReference type="NCBI Taxonomy" id="13333"/>
    <lineage>
        <taxon>Eukaryota</taxon>
        <taxon>Viridiplantae</taxon>
        <taxon>Streptophyta</taxon>
        <taxon>Embryophyta</taxon>
        <taxon>Tracheophyta</taxon>
        <taxon>Spermatophyta</taxon>
        <taxon>Magnoliopsida</taxon>
        <taxon>Amborellales</taxon>
        <taxon>Amborellaceae</taxon>
        <taxon>Amborella</taxon>
    </lineage>
</organism>
<evidence type="ECO:0000313" key="7">
    <source>
        <dbReference type="EMBL" id="ERN08807.1"/>
    </source>
</evidence>
<dbReference type="InterPro" id="IPR045185">
    <property type="entry name" value="PUB22/23/24-like"/>
</dbReference>
<dbReference type="HOGENOM" id="CLU_006348_1_1_1"/>
<dbReference type="Pfam" id="PF25598">
    <property type="entry name" value="ARM_PUB"/>
    <property type="match status" value="1"/>
</dbReference>
<dbReference type="SMART" id="SM00504">
    <property type="entry name" value="Ubox"/>
    <property type="match status" value="1"/>
</dbReference>
<dbReference type="InterPro" id="IPR013083">
    <property type="entry name" value="Znf_RING/FYVE/PHD"/>
</dbReference>
<evidence type="ECO:0000259" key="6">
    <source>
        <dbReference type="PROSITE" id="PS51698"/>
    </source>
</evidence>
<dbReference type="PROSITE" id="PS51698">
    <property type="entry name" value="U_BOX"/>
    <property type="match status" value="1"/>
</dbReference>
<accession>W1PFP8</accession>
<dbReference type="UniPathway" id="UPA00143"/>
<dbReference type="CDD" id="cd16664">
    <property type="entry name" value="RING-Ubox_PUB"/>
    <property type="match status" value="1"/>
</dbReference>
<gene>
    <name evidence="7" type="ORF">AMTR_s00017p00257160</name>
</gene>
<evidence type="ECO:0000256" key="5">
    <source>
        <dbReference type="RuleBase" id="RU369093"/>
    </source>
</evidence>
<reference evidence="8" key="1">
    <citation type="journal article" date="2013" name="Science">
        <title>The Amborella genome and the evolution of flowering plants.</title>
        <authorList>
            <consortium name="Amborella Genome Project"/>
        </authorList>
    </citation>
    <scope>NUCLEOTIDE SEQUENCE [LARGE SCALE GENOMIC DNA]</scope>
</reference>
<dbReference type="PANTHER" id="PTHR22849:SF103">
    <property type="entry name" value="U-BOX DOMAIN-CONTAINING PROTEIN"/>
    <property type="match status" value="1"/>
</dbReference>
<dbReference type="InterPro" id="IPR003613">
    <property type="entry name" value="Ubox_domain"/>
</dbReference>
<dbReference type="Gene3D" id="1.25.10.10">
    <property type="entry name" value="Leucine-rich Repeat Variant"/>
    <property type="match status" value="1"/>
</dbReference>
<dbReference type="InterPro" id="IPR016024">
    <property type="entry name" value="ARM-type_fold"/>
</dbReference>
<dbReference type="OMA" id="GRACMVQ"/>
<comment type="pathway">
    <text evidence="2 5">Protein modification; protein ubiquitination.</text>
</comment>